<dbReference type="RefSeq" id="WP_155189099.1">
    <property type="nucleotide sequence ID" value="NZ_BAAAEA010000009.1"/>
</dbReference>
<accession>A0ABY1PRQ5</accession>
<dbReference type="PANTHER" id="PTHR35936:SF25">
    <property type="entry name" value="ABC TRANSPORTER SUBSTRATE-BINDING PROTEIN"/>
    <property type="match status" value="1"/>
</dbReference>
<dbReference type="Gene3D" id="3.40.190.10">
    <property type="entry name" value="Periplasmic binding protein-like II"/>
    <property type="match status" value="2"/>
</dbReference>
<evidence type="ECO:0000256" key="1">
    <source>
        <dbReference type="ARBA" id="ARBA00022729"/>
    </source>
</evidence>
<gene>
    <name evidence="4" type="ORF">SAMN06265374_0082</name>
</gene>
<dbReference type="InterPro" id="IPR001638">
    <property type="entry name" value="Solute-binding_3/MltF_N"/>
</dbReference>
<dbReference type="PANTHER" id="PTHR35936">
    <property type="entry name" value="MEMBRANE-BOUND LYTIC MUREIN TRANSGLYCOSYLASE F"/>
    <property type="match status" value="1"/>
</dbReference>
<protein>
    <submittedName>
        <fullName evidence="4">Amino acid ABC transporter substrate-binding protein, PAAT family</fullName>
    </submittedName>
</protein>
<feature type="signal peptide" evidence="2">
    <location>
        <begin position="1"/>
        <end position="19"/>
    </location>
</feature>
<keyword evidence="1 2" id="KW-0732">Signal</keyword>
<organism evidence="4 5">
    <name type="scientific">Roseibium denhamense</name>
    <dbReference type="NCBI Taxonomy" id="76305"/>
    <lineage>
        <taxon>Bacteria</taxon>
        <taxon>Pseudomonadati</taxon>
        <taxon>Pseudomonadota</taxon>
        <taxon>Alphaproteobacteria</taxon>
        <taxon>Hyphomicrobiales</taxon>
        <taxon>Stappiaceae</taxon>
        <taxon>Roseibium</taxon>
    </lineage>
</organism>
<dbReference type="EMBL" id="FXTT01000012">
    <property type="protein sequence ID" value="SMP37368.1"/>
    <property type="molecule type" value="Genomic_DNA"/>
</dbReference>
<evidence type="ECO:0000259" key="3">
    <source>
        <dbReference type="Pfam" id="PF00497"/>
    </source>
</evidence>
<keyword evidence="5" id="KW-1185">Reference proteome</keyword>
<evidence type="ECO:0000313" key="5">
    <source>
        <dbReference type="Proteomes" id="UP001157914"/>
    </source>
</evidence>
<name>A0ABY1PRQ5_9HYPH</name>
<feature type="chain" id="PRO_5046013722" evidence="2">
    <location>
        <begin position="20"/>
        <end position="250"/>
    </location>
</feature>
<dbReference type="SUPFAM" id="SSF53850">
    <property type="entry name" value="Periplasmic binding protein-like II"/>
    <property type="match status" value="1"/>
</dbReference>
<proteinExistence type="predicted"/>
<comment type="caution">
    <text evidence="4">The sequence shown here is derived from an EMBL/GenBank/DDBJ whole genome shotgun (WGS) entry which is preliminary data.</text>
</comment>
<dbReference type="Pfam" id="PF00497">
    <property type="entry name" value="SBP_bac_3"/>
    <property type="match status" value="1"/>
</dbReference>
<evidence type="ECO:0000313" key="4">
    <source>
        <dbReference type="EMBL" id="SMP37368.1"/>
    </source>
</evidence>
<dbReference type="Proteomes" id="UP001157914">
    <property type="component" value="Unassembled WGS sequence"/>
</dbReference>
<evidence type="ECO:0000256" key="2">
    <source>
        <dbReference type="SAM" id="SignalP"/>
    </source>
</evidence>
<feature type="domain" description="Solute-binding protein family 3/N-terminal" evidence="3">
    <location>
        <begin position="22"/>
        <end position="248"/>
    </location>
</feature>
<sequence length="250" mass="27629">MKGHVFTAGLLLITAPATADVRFVQDEAYPPYMMKAQDTPAGILADIVLEAARRMDVGGGLTLEAIPWPRAVKLTEVGKANGLVGAYYQPEARPWIATYSEPLLIEQVGIYCRYGIAEADWAYPDDYIGLVFGNNFSFETPGPEFFAMVEAEDIILEEALTTEQNLMKVNLNRIDCYVQERLVAQKVIKENALANVEFISVASEERSMVAYPDAWDGPEAAIFIKAFDEAIIDMREDGTIKRIIADHVGG</sequence>
<reference evidence="4 5" key="1">
    <citation type="submission" date="2017-05" db="EMBL/GenBank/DDBJ databases">
        <authorList>
            <person name="Varghese N."/>
            <person name="Submissions S."/>
        </authorList>
    </citation>
    <scope>NUCLEOTIDE SEQUENCE [LARGE SCALE GENOMIC DNA]</scope>
    <source>
        <strain evidence="4 5">DSM 15949</strain>
    </source>
</reference>